<keyword evidence="3" id="KW-1185">Reference proteome</keyword>
<dbReference type="GeneID" id="2871684"/>
<feature type="region of interest" description="Disordered" evidence="1">
    <location>
        <begin position="148"/>
        <end position="194"/>
    </location>
</feature>
<dbReference type="VEuPathDB" id="FungiDB:AN5393"/>
<feature type="region of interest" description="Disordered" evidence="1">
    <location>
        <begin position="1"/>
        <end position="119"/>
    </location>
</feature>
<feature type="compositionally biased region" description="Polar residues" evidence="1">
    <location>
        <begin position="148"/>
        <end position="158"/>
    </location>
</feature>
<dbReference type="InParanoid" id="Q5B237"/>
<evidence type="ECO:0000313" key="3">
    <source>
        <dbReference type="Proteomes" id="UP000000560"/>
    </source>
</evidence>
<proteinExistence type="predicted"/>
<gene>
    <name evidence="2" type="ORF">ANIA_05393</name>
</gene>
<sequence length="194" mass="20019">MSTPKRHGGGFIPAVKASLSFTRRSTVDQSSSGQDRYSRPQSESTPVSNLPSSHNSNTTKRHGGGFVPSTTNTRVSSLGATTQQQPQINAPASVETAAVSSPQTNSSSVKHGGGYVPKSLLQENGARAPAASTSSHVPAQMEGDISQTAVNNGHTSNGEAGALAGGVERPDRRRHGGGSKETITLHPVNVQPCL</sequence>
<dbReference type="AlphaFoldDB" id="Q5B237"/>
<evidence type="ECO:0000256" key="1">
    <source>
        <dbReference type="SAM" id="MobiDB-lite"/>
    </source>
</evidence>
<reference evidence="3" key="1">
    <citation type="journal article" date="2005" name="Nature">
        <title>Sequencing of Aspergillus nidulans and comparative analysis with A. fumigatus and A. oryzae.</title>
        <authorList>
            <person name="Galagan J.E."/>
            <person name="Calvo S.E."/>
            <person name="Cuomo C."/>
            <person name="Ma L.J."/>
            <person name="Wortman J.R."/>
            <person name="Batzoglou S."/>
            <person name="Lee S.I."/>
            <person name="Basturkmen M."/>
            <person name="Spevak C.C."/>
            <person name="Clutterbuck J."/>
            <person name="Kapitonov V."/>
            <person name="Jurka J."/>
            <person name="Scazzocchio C."/>
            <person name="Farman M."/>
            <person name="Butler J."/>
            <person name="Purcell S."/>
            <person name="Harris S."/>
            <person name="Braus G.H."/>
            <person name="Draht O."/>
            <person name="Busch S."/>
            <person name="D'Enfert C."/>
            <person name="Bouchier C."/>
            <person name="Goldman G.H."/>
            <person name="Bell-Pedersen D."/>
            <person name="Griffiths-Jones S."/>
            <person name="Doonan J.H."/>
            <person name="Yu J."/>
            <person name="Vienken K."/>
            <person name="Pain A."/>
            <person name="Freitag M."/>
            <person name="Selker E.U."/>
            <person name="Archer D.B."/>
            <person name="Penalva M.A."/>
            <person name="Oakley B.R."/>
            <person name="Momany M."/>
            <person name="Tanaka T."/>
            <person name="Kumagai T."/>
            <person name="Asai K."/>
            <person name="Machida M."/>
            <person name="Nierman W.C."/>
            <person name="Denning D.W."/>
            <person name="Caddick M."/>
            <person name="Hynes M."/>
            <person name="Paoletti M."/>
            <person name="Fischer R."/>
            <person name="Miller B."/>
            <person name="Dyer P."/>
            <person name="Sachs M.S."/>
            <person name="Osmani S.A."/>
            <person name="Birren B.W."/>
        </authorList>
    </citation>
    <scope>NUCLEOTIDE SEQUENCE [LARGE SCALE GENOMIC DNA]</scope>
    <source>
        <strain evidence="3">FGSC A4 / ATCC 38163 / CBS 112.46 / NRRL 194 / M139</strain>
    </source>
</reference>
<dbReference type="KEGG" id="ani:ANIA_05393"/>
<feature type="compositionally biased region" description="Polar residues" evidence="1">
    <location>
        <begin position="98"/>
        <end position="109"/>
    </location>
</feature>
<feature type="compositionally biased region" description="Polar residues" evidence="1">
    <location>
        <begin position="68"/>
        <end position="90"/>
    </location>
</feature>
<dbReference type="Proteomes" id="UP000000560">
    <property type="component" value="Chromosome V"/>
</dbReference>
<accession>Q5B237</accession>
<dbReference type="HOGENOM" id="CLU_1402417_0_0_1"/>
<accession>C8VGN0</accession>
<protein>
    <submittedName>
        <fullName evidence="2">Uncharacterized protein</fullName>
    </submittedName>
</protein>
<name>Q5B237_EMENI</name>
<feature type="compositionally biased region" description="Polar residues" evidence="1">
    <location>
        <begin position="19"/>
        <end position="58"/>
    </location>
</feature>
<dbReference type="RefSeq" id="XP_662997.1">
    <property type="nucleotide sequence ID" value="XM_657905.1"/>
</dbReference>
<organism evidence="2 3">
    <name type="scientific">Emericella nidulans (strain FGSC A4 / ATCC 38163 / CBS 112.46 / NRRL 194 / M139)</name>
    <name type="common">Aspergillus nidulans</name>
    <dbReference type="NCBI Taxonomy" id="227321"/>
    <lineage>
        <taxon>Eukaryota</taxon>
        <taxon>Fungi</taxon>
        <taxon>Dikarya</taxon>
        <taxon>Ascomycota</taxon>
        <taxon>Pezizomycotina</taxon>
        <taxon>Eurotiomycetes</taxon>
        <taxon>Eurotiomycetidae</taxon>
        <taxon>Eurotiales</taxon>
        <taxon>Aspergillaceae</taxon>
        <taxon>Aspergillus</taxon>
        <taxon>Aspergillus subgen. Nidulantes</taxon>
    </lineage>
</organism>
<dbReference type="EMBL" id="BN001305">
    <property type="protein sequence ID" value="CBF81982.1"/>
    <property type="molecule type" value="Genomic_DNA"/>
</dbReference>
<evidence type="ECO:0000313" key="2">
    <source>
        <dbReference type="EMBL" id="CBF81982.1"/>
    </source>
</evidence>
<reference evidence="3" key="2">
    <citation type="journal article" date="2009" name="Fungal Genet. Biol.">
        <title>The 2008 update of the Aspergillus nidulans genome annotation: a community effort.</title>
        <authorList>
            <person name="Wortman J.R."/>
            <person name="Gilsenan J.M."/>
            <person name="Joardar V."/>
            <person name="Deegan J."/>
            <person name="Clutterbuck J."/>
            <person name="Andersen M.R."/>
            <person name="Archer D."/>
            <person name="Bencina M."/>
            <person name="Braus G."/>
            <person name="Coutinho P."/>
            <person name="von Dohren H."/>
            <person name="Doonan J."/>
            <person name="Driessen A.J."/>
            <person name="Durek P."/>
            <person name="Espeso E."/>
            <person name="Fekete E."/>
            <person name="Flipphi M."/>
            <person name="Estrada C.G."/>
            <person name="Geysens S."/>
            <person name="Goldman G."/>
            <person name="de Groot P.W."/>
            <person name="Hansen K."/>
            <person name="Harris S.D."/>
            <person name="Heinekamp T."/>
            <person name="Helmstaedt K."/>
            <person name="Henrissat B."/>
            <person name="Hofmann G."/>
            <person name="Homan T."/>
            <person name="Horio T."/>
            <person name="Horiuchi H."/>
            <person name="James S."/>
            <person name="Jones M."/>
            <person name="Karaffa L."/>
            <person name="Karanyi Z."/>
            <person name="Kato M."/>
            <person name="Keller N."/>
            <person name="Kelly D.E."/>
            <person name="Kiel J.A."/>
            <person name="Kim J.M."/>
            <person name="van der Klei I.J."/>
            <person name="Klis F.M."/>
            <person name="Kovalchuk A."/>
            <person name="Krasevec N."/>
            <person name="Kubicek C.P."/>
            <person name="Liu B."/>
            <person name="Maccabe A."/>
            <person name="Meyer V."/>
            <person name="Mirabito P."/>
            <person name="Miskei M."/>
            <person name="Mos M."/>
            <person name="Mullins J."/>
            <person name="Nelson D.R."/>
            <person name="Nielsen J."/>
            <person name="Oakley B.R."/>
            <person name="Osmani S.A."/>
            <person name="Pakula T."/>
            <person name="Paszewski A."/>
            <person name="Paulsen I."/>
            <person name="Pilsyk S."/>
            <person name="Pocsi I."/>
            <person name="Punt P.J."/>
            <person name="Ram A.F."/>
            <person name="Ren Q."/>
            <person name="Robellet X."/>
            <person name="Robson G."/>
            <person name="Seiboth B."/>
            <person name="van Solingen P."/>
            <person name="Specht T."/>
            <person name="Sun J."/>
            <person name="Taheri-Talesh N."/>
            <person name="Takeshita N."/>
            <person name="Ussery D."/>
            <person name="vanKuyk P.A."/>
            <person name="Visser H."/>
            <person name="van de Vondervoort P.J."/>
            <person name="de Vries R.P."/>
            <person name="Walton J."/>
            <person name="Xiang X."/>
            <person name="Xiong Y."/>
            <person name="Zeng A.P."/>
            <person name="Brandt B.W."/>
            <person name="Cornell M.J."/>
            <person name="van den Hondel C.A."/>
            <person name="Visser J."/>
            <person name="Oliver S.G."/>
            <person name="Turner G."/>
        </authorList>
    </citation>
    <scope>GENOME REANNOTATION</scope>
    <source>
        <strain evidence="3">FGSC A4 / ATCC 38163 / CBS 112.46 / NRRL 194 / M139</strain>
    </source>
</reference>